<keyword evidence="6 13" id="KW-1133">Transmembrane helix</keyword>
<evidence type="ECO:0000256" key="8">
    <source>
        <dbReference type="ARBA" id="ARBA00023157"/>
    </source>
</evidence>
<feature type="domain" description="Ig-like" evidence="15">
    <location>
        <begin position="540"/>
        <end position="694"/>
    </location>
</feature>
<keyword evidence="8" id="KW-1015">Disulfide bond</keyword>
<sequence length="871" mass="95573">MLLLLLLLALLWAGSLAQHQEFQLQVQGSVRVQEGQCIFVPCTVIYPNKGWNESDPAHGYWFLEGAKTNTDPPVATNNPNCKVRNETRDRFHLIGDPRTSNCSLHIRDAQKRDTGRYFFRVERGSYVKENYKKNMLSVHVTDLVPDIHIQGTLVSGHPNNITCTMSWACDRETPPMFSWMGPNLMPLGPWTPNSSVLTFTPGPQDHRTNLTCQVSLEGGQEGQRTIQLNVTYVIQNLTIMSWQEGTGYQVLSNGSSLQVQEGNYLCLVCKADSNPPAHMRWTRGSLTLESIDPGVLKLPQVQLEDHGKYICRAQQHESASLEASVTLSVKNPPQLQGPFCSWEDQGLHCSCSSQTQPPPSVSWRLGEGLLEGNHSNVSHKVTFHSAKPWANSSLSVHGELTSNLRLGCEAQNAHGKETVTVLLLPGRPGYRTGVIQGAVGGAGATGLLAVCLGLITLRIFRKKWTEKAESQEGISQGHLNVPSSHQLPPALATSPSEYELHYAALSFHNMKPHNPQAQETLYSEVKIQKSCDTETLTLTPEMLLLLLLLALLWAGSLAQDARFQLQVQGSMTLQDGQCVFVPCTVIYPNKSWTESDPAHGYWFLEGANTNTDPPVATNNPNCECSPSAPGPQHHGTNLTCRVALPGGQIKEKTIQLNVTWALKLPQVELEDHGKYICRAQQHESASLEASVALSVKTQLVPSLRWGLGKVLLEGNPSNASHTVTFHSAEPWANSSLSIYGDLTSNLRLECEAQSDHGKETVTVLLLPGRPGQRTEVTQGVVGGAGATALLAVCLGLIILRICRKKWAEKAESQKDISQGRLNAPSSHHLPPAPVTSPSEHELHYAALSFHNMKPHNPQAQETLYSQVKIRK</sequence>
<dbReference type="FunFam" id="2.60.40.10:FF:000829">
    <property type="entry name" value="Sialic acid-binding Ig-like lectin 8"/>
    <property type="match status" value="1"/>
</dbReference>
<dbReference type="PANTHER" id="PTHR12035">
    <property type="entry name" value="SIALIC ACID BINDING IMMUNOGLOBULIN-LIKE LECTIN"/>
    <property type="match status" value="1"/>
</dbReference>
<evidence type="ECO:0000256" key="3">
    <source>
        <dbReference type="ARBA" id="ARBA00022729"/>
    </source>
</evidence>
<evidence type="ECO:0000256" key="11">
    <source>
        <dbReference type="ARBA" id="ARBA00038361"/>
    </source>
</evidence>
<dbReference type="Pfam" id="PF13927">
    <property type="entry name" value="Ig_3"/>
    <property type="match status" value="1"/>
</dbReference>
<dbReference type="OrthoDB" id="10012075at2759"/>
<evidence type="ECO:0000256" key="5">
    <source>
        <dbReference type="ARBA" id="ARBA00022889"/>
    </source>
</evidence>
<evidence type="ECO:0000313" key="17">
    <source>
        <dbReference type="RefSeq" id="XP_035868760.1"/>
    </source>
</evidence>
<dbReference type="AlphaFoldDB" id="A0A7E6CP81"/>
<dbReference type="SUPFAM" id="SSF48726">
    <property type="entry name" value="Immunoglobulin"/>
    <property type="match status" value="5"/>
</dbReference>
<evidence type="ECO:0000313" key="16">
    <source>
        <dbReference type="Proteomes" id="UP000504628"/>
    </source>
</evidence>
<feature type="region of interest" description="Disordered" evidence="12">
    <location>
        <begin position="813"/>
        <end position="837"/>
    </location>
</feature>
<dbReference type="InterPro" id="IPR036179">
    <property type="entry name" value="Ig-like_dom_sf"/>
</dbReference>
<feature type="transmembrane region" description="Helical" evidence="13">
    <location>
        <begin position="536"/>
        <end position="555"/>
    </location>
</feature>
<feature type="transmembrane region" description="Helical" evidence="13">
    <location>
        <begin position="779"/>
        <end position="799"/>
    </location>
</feature>
<evidence type="ECO:0000256" key="14">
    <source>
        <dbReference type="SAM" id="SignalP"/>
    </source>
</evidence>
<dbReference type="Proteomes" id="UP000504628">
    <property type="component" value="Chromosome 12"/>
</dbReference>
<dbReference type="InterPro" id="IPR013783">
    <property type="entry name" value="Ig-like_fold"/>
</dbReference>
<feature type="domain" description="Ig-like" evidence="15">
    <location>
        <begin position="145"/>
        <end position="227"/>
    </location>
</feature>
<evidence type="ECO:0000256" key="9">
    <source>
        <dbReference type="ARBA" id="ARBA00023180"/>
    </source>
</evidence>
<evidence type="ECO:0000256" key="13">
    <source>
        <dbReference type="SAM" id="Phobius"/>
    </source>
</evidence>
<dbReference type="InterPro" id="IPR003598">
    <property type="entry name" value="Ig_sub2"/>
</dbReference>
<protein>
    <submittedName>
        <fullName evidence="17">Sialic acid-binding Ig-like lectin 5</fullName>
    </submittedName>
</protein>
<name>A0A7E6CP81_9CHIR</name>
<dbReference type="SMART" id="SM00409">
    <property type="entry name" value="IG"/>
    <property type="match status" value="4"/>
</dbReference>
<dbReference type="GeneID" id="114510604"/>
<evidence type="ECO:0000256" key="6">
    <source>
        <dbReference type="ARBA" id="ARBA00022989"/>
    </source>
</evidence>
<feature type="transmembrane region" description="Helical" evidence="13">
    <location>
        <begin position="434"/>
        <end position="457"/>
    </location>
</feature>
<dbReference type="Gene3D" id="2.60.40.10">
    <property type="entry name" value="Immunoglobulins"/>
    <property type="match status" value="4"/>
</dbReference>
<evidence type="ECO:0000256" key="2">
    <source>
        <dbReference type="ARBA" id="ARBA00022692"/>
    </source>
</evidence>
<dbReference type="InParanoid" id="A0A7E6CP81"/>
<dbReference type="InterPro" id="IPR051036">
    <property type="entry name" value="SIGLEC"/>
</dbReference>
<organism evidence="16 17">
    <name type="scientific">Phyllostomus discolor</name>
    <name type="common">pale spear-nosed bat</name>
    <dbReference type="NCBI Taxonomy" id="89673"/>
    <lineage>
        <taxon>Eukaryota</taxon>
        <taxon>Metazoa</taxon>
        <taxon>Chordata</taxon>
        <taxon>Craniata</taxon>
        <taxon>Vertebrata</taxon>
        <taxon>Euteleostomi</taxon>
        <taxon>Mammalia</taxon>
        <taxon>Eutheria</taxon>
        <taxon>Laurasiatheria</taxon>
        <taxon>Chiroptera</taxon>
        <taxon>Yangochiroptera</taxon>
        <taxon>Phyllostomidae</taxon>
        <taxon>Phyllostominae</taxon>
        <taxon>Phyllostomus</taxon>
    </lineage>
</organism>
<evidence type="ECO:0000259" key="15">
    <source>
        <dbReference type="PROSITE" id="PS50835"/>
    </source>
</evidence>
<comment type="similarity">
    <text evidence="11">Belongs to the immunoglobulin superfamily. SIGLEC (sialic acid binding Ig-like lectin) family.</text>
</comment>
<keyword evidence="7 13" id="KW-0472">Membrane</keyword>
<gene>
    <name evidence="17" type="primary">LOC114510604</name>
</gene>
<keyword evidence="4" id="KW-0430">Lectin</keyword>
<keyword evidence="3 14" id="KW-0732">Signal</keyword>
<feature type="signal peptide" evidence="14">
    <location>
        <begin position="1"/>
        <end position="17"/>
    </location>
</feature>
<evidence type="ECO:0000256" key="12">
    <source>
        <dbReference type="SAM" id="MobiDB-lite"/>
    </source>
</evidence>
<dbReference type="KEGG" id="pdic:114510604"/>
<evidence type="ECO:0000256" key="4">
    <source>
        <dbReference type="ARBA" id="ARBA00022734"/>
    </source>
</evidence>
<keyword evidence="9" id="KW-0325">Glycoprotein</keyword>
<dbReference type="RefSeq" id="XP_035868760.1">
    <property type="nucleotide sequence ID" value="XM_036012867.1"/>
</dbReference>
<accession>A0A7E6CP81</accession>
<evidence type="ECO:0000256" key="7">
    <source>
        <dbReference type="ARBA" id="ARBA00023136"/>
    </source>
</evidence>
<dbReference type="GO" id="GO:0033691">
    <property type="term" value="F:sialic acid binding"/>
    <property type="evidence" value="ECO:0007669"/>
    <property type="project" value="TreeGrafter"/>
</dbReference>
<proteinExistence type="inferred from homology"/>
<dbReference type="InterPro" id="IPR013106">
    <property type="entry name" value="Ig_V-set"/>
</dbReference>
<feature type="domain" description="Ig-like" evidence="15">
    <location>
        <begin position="246"/>
        <end position="328"/>
    </location>
</feature>
<dbReference type="GO" id="GO:0030246">
    <property type="term" value="F:carbohydrate binding"/>
    <property type="evidence" value="ECO:0007669"/>
    <property type="project" value="UniProtKB-KW"/>
</dbReference>
<comment type="subcellular location">
    <subcellularLocation>
        <location evidence="1">Membrane</location>
        <topology evidence="1">Single-pass type I membrane protein</topology>
    </subcellularLocation>
</comment>
<keyword evidence="5" id="KW-0130">Cell adhesion</keyword>
<dbReference type="InterPro" id="IPR007110">
    <property type="entry name" value="Ig-like_dom"/>
</dbReference>
<evidence type="ECO:0000256" key="10">
    <source>
        <dbReference type="ARBA" id="ARBA00023319"/>
    </source>
</evidence>
<keyword evidence="16" id="KW-1185">Reference proteome</keyword>
<feature type="compositionally biased region" description="Polar residues" evidence="12">
    <location>
        <begin position="815"/>
        <end position="825"/>
    </location>
</feature>
<dbReference type="FunCoup" id="A0A7E6CP81">
    <property type="interactions" value="11"/>
</dbReference>
<keyword evidence="2 13" id="KW-0812">Transmembrane</keyword>
<dbReference type="InterPro" id="IPR003599">
    <property type="entry name" value="Ig_sub"/>
</dbReference>
<reference evidence="17" key="1">
    <citation type="submission" date="2025-08" db="UniProtKB">
        <authorList>
            <consortium name="RefSeq"/>
        </authorList>
    </citation>
    <scope>IDENTIFICATION</scope>
    <source>
        <tissue evidence="17">Muscle</tissue>
    </source>
</reference>
<dbReference type="SMART" id="SM00408">
    <property type="entry name" value="IGc2"/>
    <property type="match status" value="2"/>
</dbReference>
<dbReference type="PANTHER" id="PTHR12035:SF139">
    <property type="entry name" value="IG-LIKE DOMAIN-CONTAINING PROTEIN"/>
    <property type="match status" value="1"/>
</dbReference>
<dbReference type="PROSITE" id="PS50835">
    <property type="entry name" value="IG_LIKE"/>
    <property type="match status" value="3"/>
</dbReference>
<dbReference type="Pfam" id="PF07686">
    <property type="entry name" value="V-set"/>
    <property type="match status" value="1"/>
</dbReference>
<dbReference type="GO" id="GO:0007155">
    <property type="term" value="P:cell adhesion"/>
    <property type="evidence" value="ECO:0007669"/>
    <property type="project" value="UniProtKB-KW"/>
</dbReference>
<dbReference type="GO" id="GO:0005886">
    <property type="term" value="C:plasma membrane"/>
    <property type="evidence" value="ECO:0007669"/>
    <property type="project" value="TreeGrafter"/>
</dbReference>
<keyword evidence="10" id="KW-0393">Immunoglobulin domain</keyword>
<feature type="chain" id="PRO_5028958175" evidence="14">
    <location>
        <begin position="18"/>
        <end position="871"/>
    </location>
</feature>
<evidence type="ECO:0000256" key="1">
    <source>
        <dbReference type="ARBA" id="ARBA00004479"/>
    </source>
</evidence>